<dbReference type="EMBL" id="CP060695">
    <property type="protein sequence ID" value="QNM84794.1"/>
    <property type="molecule type" value="Genomic_DNA"/>
</dbReference>
<protein>
    <submittedName>
        <fullName evidence="1">Uncharacterized protein</fullName>
    </submittedName>
</protein>
<dbReference type="KEGG" id="ppec:H9W90_11380"/>
<evidence type="ECO:0000313" key="2">
    <source>
        <dbReference type="Proteomes" id="UP000515808"/>
    </source>
</evidence>
<gene>
    <name evidence="1" type="ORF">H9W90_11380</name>
</gene>
<sequence>MKQFIKYLLSILSLTIGLLYLCDFIYTKAYLNANPRNKLQYILKTEGKKFDIVFLGSSRVANHIDTKLFNSLSQKKTINLGVEGAGLNDNLLQLKLLLDKNTVSNIFLQIDFNFEGVSPSNISISEAMPFLRNNIIKNHLKDNFKNFNKLQYLPFYRYAVNDPKIGFREFIFSLANKKPRVNSSTGFTPMYGKKLPFKGESLPENIRKSNKVLEEIIEICSKYNISLTLYISPFCSKTNNLDYITKLKKKVPGLIDLSSGYNDSLFYNCGHLNRKGAEIFTVDLFNATKN</sequence>
<dbReference type="Proteomes" id="UP000515808">
    <property type="component" value="Chromosome"/>
</dbReference>
<dbReference type="AlphaFoldDB" id="A0A7G9L845"/>
<organism evidence="1 2">
    <name type="scientific">Polaribacter pectinis</name>
    <dbReference type="NCBI Taxonomy" id="2738844"/>
    <lineage>
        <taxon>Bacteria</taxon>
        <taxon>Pseudomonadati</taxon>
        <taxon>Bacteroidota</taxon>
        <taxon>Flavobacteriia</taxon>
        <taxon>Flavobacteriales</taxon>
        <taxon>Flavobacteriaceae</taxon>
    </lineage>
</organism>
<reference evidence="1 2" key="1">
    <citation type="submission" date="2020-08" db="EMBL/GenBank/DDBJ databases">
        <title>Polaribacter sp. L12M9 isolated from gut of the Korean scallop.</title>
        <authorList>
            <person name="Jeong Y.S."/>
        </authorList>
    </citation>
    <scope>NUCLEOTIDE SEQUENCE [LARGE SCALE GENOMIC DNA]</scope>
    <source>
        <strain evidence="1 2">L12M9</strain>
    </source>
</reference>
<dbReference type="SUPFAM" id="SSF52266">
    <property type="entry name" value="SGNH hydrolase"/>
    <property type="match status" value="1"/>
</dbReference>
<accession>A0A7G9L845</accession>
<keyword evidence="2" id="KW-1185">Reference proteome</keyword>
<dbReference type="RefSeq" id="WP_187481716.1">
    <property type="nucleotide sequence ID" value="NZ_CP060695.1"/>
</dbReference>
<proteinExistence type="predicted"/>
<name>A0A7G9L845_9FLAO</name>
<evidence type="ECO:0000313" key="1">
    <source>
        <dbReference type="EMBL" id="QNM84794.1"/>
    </source>
</evidence>